<evidence type="ECO:0000313" key="1">
    <source>
        <dbReference type="EMBL" id="PIK46843.1"/>
    </source>
</evidence>
<dbReference type="Gene3D" id="3.20.20.70">
    <property type="entry name" value="Aldolase class I"/>
    <property type="match status" value="1"/>
</dbReference>
<reference evidence="1 2" key="1">
    <citation type="journal article" date="2017" name="PLoS Biol.">
        <title>The sea cucumber genome provides insights into morphological evolution and visceral regeneration.</title>
        <authorList>
            <person name="Zhang X."/>
            <person name="Sun L."/>
            <person name="Yuan J."/>
            <person name="Sun Y."/>
            <person name="Gao Y."/>
            <person name="Zhang L."/>
            <person name="Li S."/>
            <person name="Dai H."/>
            <person name="Hamel J.F."/>
            <person name="Liu C."/>
            <person name="Yu Y."/>
            <person name="Liu S."/>
            <person name="Lin W."/>
            <person name="Guo K."/>
            <person name="Jin S."/>
            <person name="Xu P."/>
            <person name="Storey K.B."/>
            <person name="Huan P."/>
            <person name="Zhang T."/>
            <person name="Zhou Y."/>
            <person name="Zhang J."/>
            <person name="Lin C."/>
            <person name="Li X."/>
            <person name="Xing L."/>
            <person name="Huo D."/>
            <person name="Sun M."/>
            <person name="Wang L."/>
            <person name="Mercier A."/>
            <person name="Li F."/>
            <person name="Yang H."/>
            <person name="Xiang J."/>
        </authorList>
    </citation>
    <scope>NUCLEOTIDE SEQUENCE [LARGE SCALE GENOMIC DNA]</scope>
    <source>
        <strain evidence="1">Shaxun</strain>
        <tissue evidence="1">Muscle</tissue>
    </source>
</reference>
<dbReference type="InterPro" id="IPR013785">
    <property type="entry name" value="Aldolase_TIM"/>
</dbReference>
<keyword evidence="2" id="KW-1185">Reference proteome</keyword>
<evidence type="ECO:0000313" key="2">
    <source>
        <dbReference type="Proteomes" id="UP000230750"/>
    </source>
</evidence>
<gene>
    <name evidence="1" type="ORF">BSL78_16302</name>
</gene>
<proteinExistence type="predicted"/>
<dbReference type="OrthoDB" id="416622at2759"/>
<name>A0A2G8KFR1_STIJA</name>
<accession>A0A2G8KFR1</accession>
<dbReference type="EMBL" id="MRZV01000618">
    <property type="protein sequence ID" value="PIK46843.1"/>
    <property type="molecule type" value="Genomic_DNA"/>
</dbReference>
<dbReference type="AlphaFoldDB" id="A0A2G8KFR1"/>
<sequence>MNNLENDVNNLYSRDGMSAEELFGKGDGMTYNDFLILPGYIDFTAEEV</sequence>
<dbReference type="STRING" id="307972.A0A2G8KFR1"/>
<organism evidence="1 2">
    <name type="scientific">Stichopus japonicus</name>
    <name type="common">Sea cucumber</name>
    <dbReference type="NCBI Taxonomy" id="307972"/>
    <lineage>
        <taxon>Eukaryota</taxon>
        <taxon>Metazoa</taxon>
        <taxon>Echinodermata</taxon>
        <taxon>Eleutherozoa</taxon>
        <taxon>Echinozoa</taxon>
        <taxon>Holothuroidea</taxon>
        <taxon>Aspidochirotacea</taxon>
        <taxon>Aspidochirotida</taxon>
        <taxon>Stichopodidae</taxon>
        <taxon>Apostichopus</taxon>
    </lineage>
</organism>
<comment type="caution">
    <text evidence="1">The sequence shown here is derived from an EMBL/GenBank/DDBJ whole genome shotgun (WGS) entry which is preliminary data.</text>
</comment>
<dbReference type="Proteomes" id="UP000230750">
    <property type="component" value="Unassembled WGS sequence"/>
</dbReference>
<protein>
    <submittedName>
        <fullName evidence="1">Putative inosine-5'-monophosphate dehydrogenase 1b isoform X2</fullName>
    </submittedName>
</protein>
<feature type="non-terminal residue" evidence="1">
    <location>
        <position position="48"/>
    </location>
</feature>